<proteinExistence type="predicted"/>
<dbReference type="AlphaFoldDB" id="A0A3N4J418"/>
<gene>
    <name evidence="1" type="ORF">L873DRAFT_1631004</name>
</gene>
<accession>A0A3N4J418</accession>
<dbReference type="EMBL" id="ML120464">
    <property type="protein sequence ID" value="RPA92876.1"/>
    <property type="molecule type" value="Genomic_DNA"/>
</dbReference>
<reference evidence="1 2" key="1">
    <citation type="journal article" date="2018" name="Nat. Ecol. Evol.">
        <title>Pezizomycetes genomes reveal the molecular basis of ectomycorrhizal truffle lifestyle.</title>
        <authorList>
            <person name="Murat C."/>
            <person name="Payen T."/>
            <person name="Noel B."/>
            <person name="Kuo A."/>
            <person name="Morin E."/>
            <person name="Chen J."/>
            <person name="Kohler A."/>
            <person name="Krizsan K."/>
            <person name="Balestrini R."/>
            <person name="Da Silva C."/>
            <person name="Montanini B."/>
            <person name="Hainaut M."/>
            <person name="Levati E."/>
            <person name="Barry K.W."/>
            <person name="Belfiori B."/>
            <person name="Cichocki N."/>
            <person name="Clum A."/>
            <person name="Dockter R.B."/>
            <person name="Fauchery L."/>
            <person name="Guy J."/>
            <person name="Iotti M."/>
            <person name="Le Tacon F."/>
            <person name="Lindquist E.A."/>
            <person name="Lipzen A."/>
            <person name="Malagnac F."/>
            <person name="Mello A."/>
            <person name="Molinier V."/>
            <person name="Miyauchi S."/>
            <person name="Poulain J."/>
            <person name="Riccioni C."/>
            <person name="Rubini A."/>
            <person name="Sitrit Y."/>
            <person name="Splivallo R."/>
            <person name="Traeger S."/>
            <person name="Wang M."/>
            <person name="Zifcakova L."/>
            <person name="Wipf D."/>
            <person name="Zambonelli A."/>
            <person name="Paolocci F."/>
            <person name="Nowrousian M."/>
            <person name="Ottonello S."/>
            <person name="Baldrian P."/>
            <person name="Spatafora J.W."/>
            <person name="Henrissat B."/>
            <person name="Nagy L.G."/>
            <person name="Aury J.M."/>
            <person name="Wincker P."/>
            <person name="Grigoriev I.V."/>
            <person name="Bonfante P."/>
            <person name="Martin F.M."/>
        </authorList>
    </citation>
    <scope>NUCLEOTIDE SEQUENCE [LARGE SCALE GENOMIC DNA]</scope>
    <source>
        <strain evidence="1 2">120613-1</strain>
    </source>
</reference>
<dbReference type="STRING" id="1336337.A0A3N4J418"/>
<feature type="non-terminal residue" evidence="1">
    <location>
        <position position="1"/>
    </location>
</feature>
<sequence>LRQDKIWYKVIIHDISTTIPSTLEVFNTVKTEIAEFNPGSHLPHLPRWLTTETQWKEKAVSVTVISRVRKDALEKVLRSDLSLFGRKFKAQYYLSFSPDTKCSRCLAFDHHPTQCTSIIHFAICVQEYPIYLHSCHRSQYPTRGKACLYTTIKPECSNCNEPHLATTNE</sequence>
<dbReference type="Proteomes" id="UP000276215">
    <property type="component" value="Unassembled WGS sequence"/>
</dbReference>
<protein>
    <submittedName>
        <fullName evidence="1">Uncharacterized protein</fullName>
    </submittedName>
</protein>
<dbReference type="OrthoDB" id="7554073at2759"/>
<organism evidence="1 2">
    <name type="scientific">Choiromyces venosus 120613-1</name>
    <dbReference type="NCBI Taxonomy" id="1336337"/>
    <lineage>
        <taxon>Eukaryota</taxon>
        <taxon>Fungi</taxon>
        <taxon>Dikarya</taxon>
        <taxon>Ascomycota</taxon>
        <taxon>Pezizomycotina</taxon>
        <taxon>Pezizomycetes</taxon>
        <taxon>Pezizales</taxon>
        <taxon>Tuberaceae</taxon>
        <taxon>Choiromyces</taxon>
    </lineage>
</organism>
<evidence type="ECO:0000313" key="1">
    <source>
        <dbReference type="EMBL" id="RPA92876.1"/>
    </source>
</evidence>
<feature type="non-terminal residue" evidence="1">
    <location>
        <position position="169"/>
    </location>
</feature>
<evidence type="ECO:0000313" key="2">
    <source>
        <dbReference type="Proteomes" id="UP000276215"/>
    </source>
</evidence>
<keyword evidence="2" id="KW-1185">Reference proteome</keyword>
<name>A0A3N4J418_9PEZI</name>